<dbReference type="AlphaFoldDB" id="A0A1Z4LPD2"/>
<name>A0A1Z4LPD2_9CYAN</name>
<sequence>MKTTIPTRGQRERELSQRIQGLYSNQLGHRPTKVICQLFDDSLAIVMENSITPAEQLLVEQGQEKLAEQVRSGLDDAIEPNLKALIEEILEVKVLDLMGDATLETGRSGIVVVLSNTPEVRNPDAVPKAKPKASNGRNGTRSNTE</sequence>
<feature type="compositionally biased region" description="Polar residues" evidence="1">
    <location>
        <begin position="135"/>
        <end position="145"/>
    </location>
</feature>
<evidence type="ECO:0000259" key="2">
    <source>
        <dbReference type="Pfam" id="PF10057"/>
    </source>
</evidence>
<dbReference type="OrthoDB" id="512464at2"/>
<dbReference type="Proteomes" id="UP000218418">
    <property type="component" value="Chromosome"/>
</dbReference>
<feature type="region of interest" description="Disordered" evidence="1">
    <location>
        <begin position="120"/>
        <end position="145"/>
    </location>
</feature>
<dbReference type="EMBL" id="AP018227">
    <property type="protein sequence ID" value="BAY83067.1"/>
    <property type="molecule type" value="Genomic_DNA"/>
</dbReference>
<evidence type="ECO:0000313" key="3">
    <source>
        <dbReference type="EMBL" id="BAY83067.1"/>
    </source>
</evidence>
<organism evidence="3 4">
    <name type="scientific">Calothrix parasitica NIES-267</name>
    <dbReference type="NCBI Taxonomy" id="1973488"/>
    <lineage>
        <taxon>Bacteria</taxon>
        <taxon>Bacillati</taxon>
        <taxon>Cyanobacteriota</taxon>
        <taxon>Cyanophyceae</taxon>
        <taxon>Nostocales</taxon>
        <taxon>Calotrichaceae</taxon>
        <taxon>Calothrix</taxon>
    </lineage>
</organism>
<proteinExistence type="predicted"/>
<dbReference type="Pfam" id="PF10057">
    <property type="entry name" value="MpsC"/>
    <property type="match status" value="1"/>
</dbReference>
<keyword evidence="4" id="KW-1185">Reference proteome</keyword>
<evidence type="ECO:0000256" key="1">
    <source>
        <dbReference type="SAM" id="MobiDB-lite"/>
    </source>
</evidence>
<feature type="domain" description="Na+-translocating membrane potential-generating system MpsC" evidence="2">
    <location>
        <begin position="7"/>
        <end position="115"/>
    </location>
</feature>
<reference evidence="3 4" key="1">
    <citation type="submission" date="2017-06" db="EMBL/GenBank/DDBJ databases">
        <title>Genome sequencing of cyanobaciteial culture collection at National Institute for Environmental Studies (NIES).</title>
        <authorList>
            <person name="Hirose Y."/>
            <person name="Shimura Y."/>
            <person name="Fujisawa T."/>
            <person name="Nakamura Y."/>
            <person name="Kawachi M."/>
        </authorList>
    </citation>
    <scope>NUCLEOTIDE SEQUENCE [LARGE SCALE GENOMIC DNA]</scope>
    <source>
        <strain evidence="3 4">NIES-267</strain>
    </source>
</reference>
<dbReference type="InterPro" id="IPR018745">
    <property type="entry name" value="MpsC"/>
</dbReference>
<accession>A0A1Z4LPD2</accession>
<gene>
    <name evidence="3" type="ORF">NIES267_25530</name>
</gene>
<evidence type="ECO:0000313" key="4">
    <source>
        <dbReference type="Proteomes" id="UP000218418"/>
    </source>
</evidence>
<protein>
    <recommendedName>
        <fullName evidence="2">Na+-translocating membrane potential-generating system MpsC domain-containing protein</fullName>
    </recommendedName>
</protein>